<gene>
    <name evidence="2" type="ORF">ABLG96_04770</name>
</gene>
<feature type="region of interest" description="Disordered" evidence="1">
    <location>
        <begin position="43"/>
        <end position="86"/>
    </location>
</feature>
<name>A0AAU8DUW2_9ACTN</name>
<evidence type="ECO:0000313" key="2">
    <source>
        <dbReference type="EMBL" id="XCG64644.1"/>
    </source>
</evidence>
<reference evidence="2" key="1">
    <citation type="submission" date="2024-05" db="EMBL/GenBank/DDBJ databases">
        <authorList>
            <person name="Cai S.Y."/>
            <person name="Jin L.M."/>
            <person name="Li H.R."/>
        </authorList>
    </citation>
    <scope>NUCLEOTIDE SEQUENCE</scope>
    <source>
        <strain evidence="2">A5-74</strain>
    </source>
</reference>
<dbReference type="AlphaFoldDB" id="A0AAU8DUW2"/>
<organism evidence="2">
    <name type="scientific">Nakamurella sp. A5-74</name>
    <dbReference type="NCBI Taxonomy" id="3158264"/>
    <lineage>
        <taxon>Bacteria</taxon>
        <taxon>Bacillati</taxon>
        <taxon>Actinomycetota</taxon>
        <taxon>Actinomycetes</taxon>
        <taxon>Nakamurellales</taxon>
        <taxon>Nakamurellaceae</taxon>
        <taxon>Nakamurella</taxon>
    </lineage>
</organism>
<protein>
    <submittedName>
        <fullName evidence="2">Uncharacterized protein</fullName>
    </submittedName>
</protein>
<proteinExistence type="predicted"/>
<dbReference type="EMBL" id="CP159218">
    <property type="protein sequence ID" value="XCG64644.1"/>
    <property type="molecule type" value="Genomic_DNA"/>
</dbReference>
<sequence length="140" mass="14181">MSGSKDPTEADPLGTGALGVELGGRVVRGTDVVPVIRADDEPLVEPGVEPGVEPEVEPGVEPEVEPGVEPGVEPEVEPGVEPEVEDPDALPVLDAAAEELVVEVGTVGVPVPGWASAPLQALSSKAAARAAIDARRGRFG</sequence>
<evidence type="ECO:0000256" key="1">
    <source>
        <dbReference type="SAM" id="MobiDB-lite"/>
    </source>
</evidence>
<accession>A0AAU8DUW2</accession>
<feature type="compositionally biased region" description="Acidic residues" evidence="1">
    <location>
        <begin position="52"/>
        <end position="86"/>
    </location>
</feature>
<dbReference type="RefSeq" id="WP_353650257.1">
    <property type="nucleotide sequence ID" value="NZ_CP159218.1"/>
</dbReference>